<evidence type="ECO:0000256" key="1">
    <source>
        <dbReference type="SAM" id="Phobius"/>
    </source>
</evidence>
<keyword evidence="3" id="KW-1185">Reference proteome</keyword>
<dbReference type="EnsemblMetazoa" id="GBRI044830-RA">
    <property type="protein sequence ID" value="GBRI044830-PA"/>
    <property type="gene ID" value="GBRI044830"/>
</dbReference>
<keyword evidence="1" id="KW-0472">Membrane</keyword>
<dbReference type="AlphaFoldDB" id="A0A1A9X5E0"/>
<sequence length="156" mass="17765">MPPAYGVPADRIFNIWMSVALTSLTWAFVPYKRYTTALHFLHHLKEEISYEYAINCNNLGLICRHQTRTCVPSCGSYLNFCDHQDFEGEKLLLNTTNVLSNSWEICSLLTSMLLEPSLWQFCPLQKVALRVVICTISADTQQGVGQSQPIVQPVYF</sequence>
<name>A0A1A9X5E0_9MUSC</name>
<evidence type="ECO:0000313" key="2">
    <source>
        <dbReference type="EnsemblMetazoa" id="GBRI044830-PA"/>
    </source>
</evidence>
<keyword evidence="1" id="KW-1133">Transmembrane helix</keyword>
<dbReference type="Proteomes" id="UP000091820">
    <property type="component" value="Unassembled WGS sequence"/>
</dbReference>
<dbReference type="VEuPathDB" id="VectorBase:GBRI044830"/>
<protein>
    <submittedName>
        <fullName evidence="2">Uncharacterized protein</fullName>
    </submittedName>
</protein>
<accession>A0A1A9X5E0</accession>
<feature type="transmembrane region" description="Helical" evidence="1">
    <location>
        <begin position="12"/>
        <end position="31"/>
    </location>
</feature>
<keyword evidence="1" id="KW-0812">Transmembrane</keyword>
<organism evidence="2 3">
    <name type="scientific">Glossina brevipalpis</name>
    <dbReference type="NCBI Taxonomy" id="37001"/>
    <lineage>
        <taxon>Eukaryota</taxon>
        <taxon>Metazoa</taxon>
        <taxon>Ecdysozoa</taxon>
        <taxon>Arthropoda</taxon>
        <taxon>Hexapoda</taxon>
        <taxon>Insecta</taxon>
        <taxon>Pterygota</taxon>
        <taxon>Neoptera</taxon>
        <taxon>Endopterygota</taxon>
        <taxon>Diptera</taxon>
        <taxon>Brachycera</taxon>
        <taxon>Muscomorpha</taxon>
        <taxon>Hippoboscoidea</taxon>
        <taxon>Glossinidae</taxon>
        <taxon>Glossina</taxon>
    </lineage>
</organism>
<reference evidence="3" key="1">
    <citation type="submission" date="2014-03" db="EMBL/GenBank/DDBJ databases">
        <authorList>
            <person name="Aksoy S."/>
            <person name="Warren W."/>
            <person name="Wilson R.K."/>
        </authorList>
    </citation>
    <scope>NUCLEOTIDE SEQUENCE [LARGE SCALE GENOMIC DNA]</scope>
    <source>
        <strain evidence="3">IAEA</strain>
    </source>
</reference>
<proteinExistence type="predicted"/>
<reference evidence="2" key="2">
    <citation type="submission" date="2020-05" db="UniProtKB">
        <authorList>
            <consortium name="EnsemblMetazoa"/>
        </authorList>
    </citation>
    <scope>IDENTIFICATION</scope>
    <source>
        <strain evidence="2">IAEA</strain>
    </source>
</reference>
<evidence type="ECO:0000313" key="3">
    <source>
        <dbReference type="Proteomes" id="UP000091820"/>
    </source>
</evidence>